<dbReference type="Gene3D" id="3.30.70.270">
    <property type="match status" value="1"/>
</dbReference>
<dbReference type="InterPro" id="IPR029787">
    <property type="entry name" value="Nucleotide_cyclase"/>
</dbReference>
<feature type="domain" description="GGDEF" evidence="3">
    <location>
        <begin position="83"/>
        <end position="215"/>
    </location>
</feature>
<dbReference type="Gene3D" id="3.30.450.40">
    <property type="match status" value="1"/>
</dbReference>
<dbReference type="InterPro" id="IPR050469">
    <property type="entry name" value="Diguanylate_Cyclase"/>
</dbReference>
<dbReference type="PANTHER" id="PTHR45138">
    <property type="entry name" value="REGULATORY COMPONENTS OF SENSORY TRANSDUCTION SYSTEM"/>
    <property type="match status" value="1"/>
</dbReference>
<dbReference type="EC" id="2.7.7.65" evidence="1"/>
<evidence type="ECO:0000256" key="1">
    <source>
        <dbReference type="ARBA" id="ARBA00012528"/>
    </source>
</evidence>
<accession>A0A7C2XQH1</accession>
<dbReference type="CDD" id="cd01949">
    <property type="entry name" value="GGDEF"/>
    <property type="match status" value="1"/>
</dbReference>
<dbReference type="GO" id="GO:0005886">
    <property type="term" value="C:plasma membrane"/>
    <property type="evidence" value="ECO:0007669"/>
    <property type="project" value="TreeGrafter"/>
</dbReference>
<comment type="caution">
    <text evidence="4">The sequence shown here is derived from an EMBL/GenBank/DDBJ whole genome shotgun (WGS) entry which is preliminary data.</text>
</comment>
<dbReference type="EMBL" id="DSDS01000181">
    <property type="protein sequence ID" value="HET98613.1"/>
    <property type="molecule type" value="Genomic_DNA"/>
</dbReference>
<dbReference type="NCBIfam" id="TIGR00254">
    <property type="entry name" value="GGDEF"/>
    <property type="match status" value="1"/>
</dbReference>
<proteinExistence type="predicted"/>
<dbReference type="PROSITE" id="PS50887">
    <property type="entry name" value="GGDEF"/>
    <property type="match status" value="1"/>
</dbReference>
<dbReference type="PANTHER" id="PTHR45138:SF9">
    <property type="entry name" value="DIGUANYLATE CYCLASE DGCM-RELATED"/>
    <property type="match status" value="1"/>
</dbReference>
<name>A0A7C2XQH1_9BACT</name>
<organism evidence="4">
    <name type="scientific">Desulfurivibrio alkaliphilus</name>
    <dbReference type="NCBI Taxonomy" id="427923"/>
    <lineage>
        <taxon>Bacteria</taxon>
        <taxon>Pseudomonadati</taxon>
        <taxon>Thermodesulfobacteriota</taxon>
        <taxon>Desulfobulbia</taxon>
        <taxon>Desulfobulbales</taxon>
        <taxon>Desulfobulbaceae</taxon>
        <taxon>Desulfurivibrio</taxon>
    </lineage>
</organism>
<dbReference type="InterPro" id="IPR000160">
    <property type="entry name" value="GGDEF_dom"/>
</dbReference>
<dbReference type="Proteomes" id="UP000885986">
    <property type="component" value="Unassembled WGS sequence"/>
</dbReference>
<dbReference type="SUPFAM" id="SSF55073">
    <property type="entry name" value="Nucleotide cyclase"/>
    <property type="match status" value="1"/>
</dbReference>
<dbReference type="AlphaFoldDB" id="A0A7C2XQH1"/>
<comment type="catalytic activity">
    <reaction evidence="2">
        <text>2 GTP = 3',3'-c-di-GMP + 2 diphosphate</text>
        <dbReference type="Rhea" id="RHEA:24898"/>
        <dbReference type="ChEBI" id="CHEBI:33019"/>
        <dbReference type="ChEBI" id="CHEBI:37565"/>
        <dbReference type="ChEBI" id="CHEBI:58805"/>
        <dbReference type="EC" id="2.7.7.65"/>
    </reaction>
</comment>
<evidence type="ECO:0000256" key="2">
    <source>
        <dbReference type="ARBA" id="ARBA00034247"/>
    </source>
</evidence>
<dbReference type="GO" id="GO:1902201">
    <property type="term" value="P:negative regulation of bacterial-type flagellum-dependent cell motility"/>
    <property type="evidence" value="ECO:0007669"/>
    <property type="project" value="TreeGrafter"/>
</dbReference>
<dbReference type="Pfam" id="PF00990">
    <property type="entry name" value="GGDEF"/>
    <property type="match status" value="1"/>
</dbReference>
<sequence>MANLATHHVSLGLIYLHCGEGEAFNKMEKKLLAAVSEQIEITLANARLYRMAITDALTGLYSKRYCETKIRELLDVQTLEQRRTFSVLMLDLDHFKRVNDTHGHQVGDEVLVQLAGPIRSQVRRNDVACRYGGEAFIILVPGEPGTAVEVAERLCRAVEGHTFVCQGGLKLQNTVSIGIASFPRHGRTAGEVIGAADEALYGAKHTGRNRCMVNI</sequence>
<protein>
    <recommendedName>
        <fullName evidence="1">diguanylate cyclase</fullName>
        <ecNumber evidence="1">2.7.7.65</ecNumber>
    </recommendedName>
</protein>
<dbReference type="InterPro" id="IPR029016">
    <property type="entry name" value="GAF-like_dom_sf"/>
</dbReference>
<dbReference type="FunFam" id="3.30.70.270:FF:000001">
    <property type="entry name" value="Diguanylate cyclase domain protein"/>
    <property type="match status" value="1"/>
</dbReference>
<evidence type="ECO:0000313" key="4">
    <source>
        <dbReference type="EMBL" id="HET98613.1"/>
    </source>
</evidence>
<evidence type="ECO:0000259" key="3">
    <source>
        <dbReference type="PROSITE" id="PS50887"/>
    </source>
</evidence>
<gene>
    <name evidence="4" type="ORF">ENN98_08025</name>
</gene>
<dbReference type="GO" id="GO:0052621">
    <property type="term" value="F:diguanylate cyclase activity"/>
    <property type="evidence" value="ECO:0007669"/>
    <property type="project" value="UniProtKB-EC"/>
</dbReference>
<dbReference type="SMART" id="SM00267">
    <property type="entry name" value="GGDEF"/>
    <property type="match status" value="1"/>
</dbReference>
<dbReference type="GO" id="GO:0043709">
    <property type="term" value="P:cell adhesion involved in single-species biofilm formation"/>
    <property type="evidence" value="ECO:0007669"/>
    <property type="project" value="TreeGrafter"/>
</dbReference>
<dbReference type="InterPro" id="IPR043128">
    <property type="entry name" value="Rev_trsase/Diguanyl_cyclase"/>
</dbReference>
<reference evidence="4" key="1">
    <citation type="journal article" date="2020" name="mSystems">
        <title>Genome- and Community-Level Interaction Insights into Carbon Utilization and Element Cycling Functions of Hydrothermarchaeota in Hydrothermal Sediment.</title>
        <authorList>
            <person name="Zhou Z."/>
            <person name="Liu Y."/>
            <person name="Xu W."/>
            <person name="Pan J."/>
            <person name="Luo Z.H."/>
            <person name="Li M."/>
        </authorList>
    </citation>
    <scope>NUCLEOTIDE SEQUENCE [LARGE SCALE GENOMIC DNA]</scope>
    <source>
        <strain evidence="4">SpSt-1224</strain>
    </source>
</reference>